<proteinExistence type="predicted"/>
<organism evidence="1 2">
    <name type="scientific">Fasciolopsis buskii</name>
    <dbReference type="NCBI Taxonomy" id="27845"/>
    <lineage>
        <taxon>Eukaryota</taxon>
        <taxon>Metazoa</taxon>
        <taxon>Spiralia</taxon>
        <taxon>Lophotrochozoa</taxon>
        <taxon>Platyhelminthes</taxon>
        <taxon>Trematoda</taxon>
        <taxon>Digenea</taxon>
        <taxon>Plagiorchiida</taxon>
        <taxon>Echinostomata</taxon>
        <taxon>Echinostomatoidea</taxon>
        <taxon>Fasciolidae</taxon>
        <taxon>Fasciolopsis</taxon>
    </lineage>
</organism>
<accession>A0A8E0RJ65</accession>
<comment type="caution">
    <text evidence="1">The sequence shown here is derived from an EMBL/GenBank/DDBJ whole genome shotgun (WGS) entry which is preliminary data.</text>
</comment>
<dbReference type="EMBL" id="LUCM01011472">
    <property type="protein sequence ID" value="KAA0183929.1"/>
    <property type="molecule type" value="Genomic_DNA"/>
</dbReference>
<protein>
    <submittedName>
        <fullName evidence="1">Uncharacterized protein</fullName>
    </submittedName>
</protein>
<dbReference type="Proteomes" id="UP000728185">
    <property type="component" value="Unassembled WGS sequence"/>
</dbReference>
<keyword evidence="2" id="KW-1185">Reference proteome</keyword>
<evidence type="ECO:0000313" key="1">
    <source>
        <dbReference type="EMBL" id="KAA0183929.1"/>
    </source>
</evidence>
<gene>
    <name evidence="1" type="ORF">FBUS_04123</name>
</gene>
<dbReference type="AlphaFoldDB" id="A0A8E0RJ65"/>
<reference evidence="1" key="1">
    <citation type="submission" date="2019-05" db="EMBL/GenBank/DDBJ databases">
        <title>Annotation for the trematode Fasciolopsis buski.</title>
        <authorList>
            <person name="Choi Y.-J."/>
        </authorList>
    </citation>
    <scope>NUCLEOTIDE SEQUENCE</scope>
    <source>
        <strain evidence="1">HT</strain>
        <tissue evidence="1">Whole worm</tissue>
    </source>
</reference>
<name>A0A8E0RJ65_9TREM</name>
<sequence>MRNIKANLRLSTVECSSTVAAFLQLFRLPRYFITALYVHTFRLCLVENTRHICTQANGQTIVHIVSYIDVHTHTHTHTRTVYLFL</sequence>
<evidence type="ECO:0000313" key="2">
    <source>
        <dbReference type="Proteomes" id="UP000728185"/>
    </source>
</evidence>